<dbReference type="PROSITE" id="PS51832">
    <property type="entry name" value="HD_GYP"/>
    <property type="match status" value="1"/>
</dbReference>
<reference evidence="2 3" key="1">
    <citation type="submission" date="2020-04" db="EMBL/GenBank/DDBJ databases">
        <title>Thalassotalea sp. M1531, isolated from the surface of marine red alga.</title>
        <authorList>
            <person name="Pang L."/>
            <person name="Lu D.-C."/>
        </authorList>
    </citation>
    <scope>NUCLEOTIDE SEQUENCE [LARGE SCALE GENOMIC DNA]</scope>
    <source>
        <strain evidence="2 3">M1531</strain>
    </source>
</reference>
<dbReference type="AlphaFoldDB" id="A0A7Y0Q637"/>
<dbReference type="InterPro" id="IPR003607">
    <property type="entry name" value="HD/PDEase_dom"/>
</dbReference>
<dbReference type="InterPro" id="IPR037522">
    <property type="entry name" value="HD_GYP_dom"/>
</dbReference>
<dbReference type="SMART" id="SM00471">
    <property type="entry name" value="HDc"/>
    <property type="match status" value="1"/>
</dbReference>
<dbReference type="RefSeq" id="WP_169074328.1">
    <property type="nucleotide sequence ID" value="NZ_JABBXH010000002.1"/>
</dbReference>
<comment type="caution">
    <text evidence="2">The sequence shown here is derived from an EMBL/GenBank/DDBJ whole genome shotgun (WGS) entry which is preliminary data.</text>
</comment>
<evidence type="ECO:0000313" key="3">
    <source>
        <dbReference type="Proteomes" id="UP000568664"/>
    </source>
</evidence>
<dbReference type="PANTHER" id="PTHR43155:SF2">
    <property type="entry name" value="CYCLIC DI-GMP PHOSPHODIESTERASE PA4108"/>
    <property type="match status" value="1"/>
</dbReference>
<dbReference type="InterPro" id="IPR021812">
    <property type="entry name" value="DUF3391"/>
</dbReference>
<evidence type="ECO:0000259" key="1">
    <source>
        <dbReference type="PROSITE" id="PS51832"/>
    </source>
</evidence>
<keyword evidence="3" id="KW-1185">Reference proteome</keyword>
<evidence type="ECO:0000313" key="2">
    <source>
        <dbReference type="EMBL" id="NMP30978.1"/>
    </source>
</evidence>
<dbReference type="PANTHER" id="PTHR43155">
    <property type="entry name" value="CYCLIC DI-GMP PHOSPHODIESTERASE PA4108-RELATED"/>
    <property type="match status" value="1"/>
</dbReference>
<sequence>MKVEVSITELTVGQYVVEIASQNGTFTLTKSSHIKSEGVIQNLKSKGVLSVIIDTDKTLSPSKTKPKPKHKQLTAVDFDEAKEIFNQSKQIQKKIFEDALNDSEIDLAPINEITQQTIDKAVNSPSSLACAINIREKDEYLLEHSVAVSVLMCIFAQHLKVDKDKVQQLVVGAFLHDVGKIMIPDKILNKPGKLTDEEFVIMKTHASHSIDIIKKTPGISPLSLEVAALHHEKINGFGYPNQVKGDDITKFGRMIAICDIFDALTAHRCYKQGFTHLKAFSILKELVKDNHLDGELVDEFIRCIGAFPIGSLVQLESKKLAIVERRNPNDPIKPKVRSFYSTKHKHFVNIHDIDLSKSDDKIVKAVRADDFDLDLNKITEMLIMEG</sequence>
<dbReference type="CDD" id="cd00077">
    <property type="entry name" value="HDc"/>
    <property type="match status" value="1"/>
</dbReference>
<dbReference type="Gene3D" id="1.10.3210.10">
    <property type="entry name" value="Hypothetical protein af1432"/>
    <property type="match status" value="1"/>
</dbReference>
<gene>
    <name evidence="2" type="ORF">HII17_05315</name>
</gene>
<name>A0A7Y0Q637_9GAMM</name>
<proteinExistence type="predicted"/>
<feature type="domain" description="HD-GYP" evidence="1">
    <location>
        <begin position="119"/>
        <end position="316"/>
    </location>
</feature>
<organism evidence="2 3">
    <name type="scientific">Thalassotalea algicola</name>
    <dbReference type="NCBI Taxonomy" id="2716224"/>
    <lineage>
        <taxon>Bacteria</taxon>
        <taxon>Pseudomonadati</taxon>
        <taxon>Pseudomonadota</taxon>
        <taxon>Gammaproteobacteria</taxon>
        <taxon>Alteromonadales</taxon>
        <taxon>Colwelliaceae</taxon>
        <taxon>Thalassotalea</taxon>
    </lineage>
</organism>
<dbReference type="Pfam" id="PF11871">
    <property type="entry name" value="DUF3391"/>
    <property type="match status" value="1"/>
</dbReference>
<accession>A0A7Y0Q637</accession>
<protein>
    <submittedName>
        <fullName evidence="2">HD-GYP domain-containing protein</fullName>
    </submittedName>
</protein>
<dbReference type="SUPFAM" id="SSF109604">
    <property type="entry name" value="HD-domain/PDEase-like"/>
    <property type="match status" value="1"/>
</dbReference>
<dbReference type="Proteomes" id="UP000568664">
    <property type="component" value="Unassembled WGS sequence"/>
</dbReference>
<dbReference type="Pfam" id="PF13487">
    <property type="entry name" value="HD_5"/>
    <property type="match status" value="1"/>
</dbReference>
<dbReference type="EMBL" id="JABBXH010000002">
    <property type="protein sequence ID" value="NMP30978.1"/>
    <property type="molecule type" value="Genomic_DNA"/>
</dbReference>
<dbReference type="GO" id="GO:0008081">
    <property type="term" value="F:phosphoric diester hydrolase activity"/>
    <property type="evidence" value="ECO:0007669"/>
    <property type="project" value="UniProtKB-ARBA"/>
</dbReference>